<dbReference type="RefSeq" id="XP_062663395.1">
    <property type="nucleotide sequence ID" value="XM_062807025.1"/>
</dbReference>
<accession>A0AAE0LW56</accession>
<proteinExistence type="predicted"/>
<evidence type="ECO:0000256" key="1">
    <source>
        <dbReference type="SAM" id="Phobius"/>
    </source>
</evidence>
<keyword evidence="1" id="KW-0812">Transmembrane</keyword>
<reference evidence="2" key="1">
    <citation type="journal article" date="2023" name="Mol. Phylogenet. Evol.">
        <title>Genome-scale phylogeny and comparative genomics of the fungal order Sordariales.</title>
        <authorList>
            <person name="Hensen N."/>
            <person name="Bonometti L."/>
            <person name="Westerberg I."/>
            <person name="Brannstrom I.O."/>
            <person name="Guillou S."/>
            <person name="Cros-Aarteil S."/>
            <person name="Calhoun S."/>
            <person name="Haridas S."/>
            <person name="Kuo A."/>
            <person name="Mondo S."/>
            <person name="Pangilinan J."/>
            <person name="Riley R."/>
            <person name="LaButti K."/>
            <person name="Andreopoulos B."/>
            <person name="Lipzen A."/>
            <person name="Chen C."/>
            <person name="Yan M."/>
            <person name="Daum C."/>
            <person name="Ng V."/>
            <person name="Clum A."/>
            <person name="Steindorff A."/>
            <person name="Ohm R.A."/>
            <person name="Martin F."/>
            <person name="Silar P."/>
            <person name="Natvig D.O."/>
            <person name="Lalanne C."/>
            <person name="Gautier V."/>
            <person name="Ament-Velasquez S.L."/>
            <person name="Kruys A."/>
            <person name="Hutchinson M.I."/>
            <person name="Powell A.J."/>
            <person name="Barry K."/>
            <person name="Miller A.N."/>
            <person name="Grigoriev I.V."/>
            <person name="Debuchy R."/>
            <person name="Gladieux P."/>
            <person name="Hiltunen Thoren M."/>
            <person name="Johannesson H."/>
        </authorList>
    </citation>
    <scope>NUCLEOTIDE SEQUENCE</scope>
    <source>
        <strain evidence="2">CBS 168.71</strain>
    </source>
</reference>
<reference evidence="2" key="2">
    <citation type="submission" date="2023-06" db="EMBL/GenBank/DDBJ databases">
        <authorList>
            <consortium name="Lawrence Berkeley National Laboratory"/>
            <person name="Haridas S."/>
            <person name="Hensen N."/>
            <person name="Bonometti L."/>
            <person name="Westerberg I."/>
            <person name="Brannstrom I.O."/>
            <person name="Guillou S."/>
            <person name="Cros-Aarteil S."/>
            <person name="Calhoun S."/>
            <person name="Kuo A."/>
            <person name="Mondo S."/>
            <person name="Pangilinan J."/>
            <person name="Riley R."/>
            <person name="Labutti K."/>
            <person name="Andreopoulos B."/>
            <person name="Lipzen A."/>
            <person name="Chen C."/>
            <person name="Yanf M."/>
            <person name="Daum C."/>
            <person name="Ng V."/>
            <person name="Clum A."/>
            <person name="Steindorff A."/>
            <person name="Ohm R."/>
            <person name="Martin F."/>
            <person name="Silar P."/>
            <person name="Natvig D."/>
            <person name="Lalanne C."/>
            <person name="Gautier V."/>
            <person name="Ament-Velasquez S.L."/>
            <person name="Kruys A."/>
            <person name="Hutchinson M.I."/>
            <person name="Powell A.J."/>
            <person name="Barry K."/>
            <person name="Miller A.N."/>
            <person name="Grigoriev I.V."/>
            <person name="Debuchy R."/>
            <person name="Gladieux P."/>
            <person name="Thoren M.H."/>
            <person name="Johannesson H."/>
        </authorList>
    </citation>
    <scope>NUCLEOTIDE SEQUENCE</scope>
    <source>
        <strain evidence="2">CBS 168.71</strain>
    </source>
</reference>
<keyword evidence="3" id="KW-1185">Reference proteome</keyword>
<dbReference type="Proteomes" id="UP001278766">
    <property type="component" value="Unassembled WGS sequence"/>
</dbReference>
<dbReference type="GeneID" id="87843973"/>
<feature type="transmembrane region" description="Helical" evidence="1">
    <location>
        <begin position="73"/>
        <end position="96"/>
    </location>
</feature>
<name>A0AAE0LW56_9PEZI</name>
<dbReference type="AlphaFoldDB" id="A0AAE0LW56"/>
<organism evidence="2 3">
    <name type="scientific">Chaetomium fimeti</name>
    <dbReference type="NCBI Taxonomy" id="1854472"/>
    <lineage>
        <taxon>Eukaryota</taxon>
        <taxon>Fungi</taxon>
        <taxon>Dikarya</taxon>
        <taxon>Ascomycota</taxon>
        <taxon>Pezizomycotina</taxon>
        <taxon>Sordariomycetes</taxon>
        <taxon>Sordariomycetidae</taxon>
        <taxon>Sordariales</taxon>
        <taxon>Chaetomiaceae</taxon>
        <taxon>Chaetomium</taxon>
    </lineage>
</organism>
<feature type="transmembrane region" description="Helical" evidence="1">
    <location>
        <begin position="47"/>
        <end position="67"/>
    </location>
</feature>
<gene>
    <name evidence="2" type="ORF">B0H64DRAFT_447836</name>
</gene>
<evidence type="ECO:0000313" key="3">
    <source>
        <dbReference type="Proteomes" id="UP001278766"/>
    </source>
</evidence>
<feature type="transmembrane region" description="Helical" evidence="1">
    <location>
        <begin position="12"/>
        <end position="35"/>
    </location>
</feature>
<evidence type="ECO:0000313" key="2">
    <source>
        <dbReference type="EMBL" id="KAK3299881.1"/>
    </source>
</evidence>
<keyword evidence="1" id="KW-0472">Membrane</keyword>
<dbReference type="EMBL" id="JAUEPN010000001">
    <property type="protein sequence ID" value="KAK3299881.1"/>
    <property type="molecule type" value="Genomic_DNA"/>
</dbReference>
<protein>
    <submittedName>
        <fullName evidence="2">Uncharacterized protein</fullName>
    </submittedName>
</protein>
<comment type="caution">
    <text evidence="2">The sequence shown here is derived from an EMBL/GenBank/DDBJ whole genome shotgun (WGS) entry which is preliminary data.</text>
</comment>
<keyword evidence="1" id="KW-1133">Transmembrane helix</keyword>
<sequence length="107" mass="11802">MPHNEFVNPATAAHILCRALALLFELAILIILIYISATEGYTNGVKYAGVICAVLFDSYGSSLRYSALFEKHIYLICAVLAIRGVLIVVSLCDFCLRRRLDGPQAPR</sequence>